<dbReference type="GO" id="GO:0016020">
    <property type="term" value="C:membrane"/>
    <property type="evidence" value="ECO:0007669"/>
    <property type="project" value="UniProtKB-SubCell"/>
</dbReference>
<dbReference type="Proteomes" id="UP000019753">
    <property type="component" value="Unassembled WGS sequence"/>
</dbReference>
<feature type="domain" description="ABC-2 type transporter transmembrane" evidence="6">
    <location>
        <begin position="8"/>
        <end position="207"/>
    </location>
</feature>
<feature type="transmembrane region" description="Helical" evidence="5">
    <location>
        <begin position="172"/>
        <end position="195"/>
    </location>
</feature>
<keyword evidence="8" id="KW-1185">Reference proteome</keyword>
<protein>
    <recommendedName>
        <fullName evidence="6">ABC-2 type transporter transmembrane domain-containing protein</fullName>
    </recommendedName>
</protein>
<dbReference type="InterPro" id="IPR013525">
    <property type="entry name" value="ABC2_TM"/>
</dbReference>
<evidence type="ECO:0000256" key="1">
    <source>
        <dbReference type="ARBA" id="ARBA00004141"/>
    </source>
</evidence>
<dbReference type="InterPro" id="IPR051784">
    <property type="entry name" value="Nod_factor_ABC_transporter"/>
</dbReference>
<evidence type="ECO:0000256" key="4">
    <source>
        <dbReference type="ARBA" id="ARBA00023136"/>
    </source>
</evidence>
<evidence type="ECO:0000256" key="2">
    <source>
        <dbReference type="ARBA" id="ARBA00022692"/>
    </source>
</evidence>
<sequence>MIRVASAAWWLQIRLLTTSPFFLGIALMTPLAYLAIALLIQGEDGSPARVTEHVIGAGLMGAWSATLYGAGEALYMQRWTGTLQLLVAAPRSLVGPVVGFSAAAVTLGGYSVVAVWVLARWVFGVSLTVQDGLAVAAGLVMCLLALSAIGMVLAAYYVLSRQALTVSNMLEYPIWIASGLLISTSVLWSPVVWVGKLLPFGWAVDVVHRGIAGEPYVSTLAMSVLVTSAYVGLGVFLLHRVDHAVRRTGRLGL</sequence>
<comment type="caution">
    <text evidence="7">The sequence shown here is derived from an EMBL/GenBank/DDBJ whole genome shotgun (WGS) entry which is preliminary data.</text>
</comment>
<feature type="transmembrane region" description="Helical" evidence="5">
    <location>
        <begin position="21"/>
        <end position="42"/>
    </location>
</feature>
<name>A0A021VV01_9CELL</name>
<organism evidence="7 8">
    <name type="scientific">Actinotalea ferrariae CF5-4</name>
    <dbReference type="NCBI Taxonomy" id="948458"/>
    <lineage>
        <taxon>Bacteria</taxon>
        <taxon>Bacillati</taxon>
        <taxon>Actinomycetota</taxon>
        <taxon>Actinomycetes</taxon>
        <taxon>Micrococcales</taxon>
        <taxon>Cellulomonadaceae</taxon>
        <taxon>Actinotalea</taxon>
    </lineage>
</organism>
<dbReference type="AlphaFoldDB" id="A0A021VV01"/>
<dbReference type="Pfam" id="PF01061">
    <property type="entry name" value="ABC2_membrane"/>
    <property type="match status" value="1"/>
</dbReference>
<accession>A0A021VV01</accession>
<feature type="transmembrane region" description="Helical" evidence="5">
    <location>
        <begin position="54"/>
        <end position="76"/>
    </location>
</feature>
<evidence type="ECO:0000313" key="7">
    <source>
        <dbReference type="EMBL" id="EYR64958.1"/>
    </source>
</evidence>
<dbReference type="PANTHER" id="PTHR43229">
    <property type="entry name" value="NODULATION PROTEIN J"/>
    <property type="match status" value="1"/>
</dbReference>
<comment type="subcellular location">
    <subcellularLocation>
        <location evidence="1">Membrane</location>
        <topology evidence="1">Multi-pass membrane protein</topology>
    </subcellularLocation>
</comment>
<feature type="transmembrane region" description="Helical" evidence="5">
    <location>
        <begin position="135"/>
        <end position="160"/>
    </location>
</feature>
<reference evidence="7 8" key="1">
    <citation type="submission" date="2014-01" db="EMBL/GenBank/DDBJ databases">
        <title>Actinotalea ferrariae CF5-4.</title>
        <authorList>
            <person name="Chen F."/>
            <person name="Li Y."/>
            <person name="Wang G."/>
        </authorList>
    </citation>
    <scope>NUCLEOTIDE SEQUENCE [LARGE SCALE GENOMIC DNA]</scope>
    <source>
        <strain evidence="7 8">CF5-4</strain>
    </source>
</reference>
<keyword evidence="4 5" id="KW-0472">Membrane</keyword>
<evidence type="ECO:0000256" key="5">
    <source>
        <dbReference type="SAM" id="Phobius"/>
    </source>
</evidence>
<evidence type="ECO:0000256" key="3">
    <source>
        <dbReference type="ARBA" id="ARBA00022989"/>
    </source>
</evidence>
<proteinExistence type="predicted"/>
<feature type="transmembrane region" description="Helical" evidence="5">
    <location>
        <begin position="215"/>
        <end position="238"/>
    </location>
</feature>
<keyword evidence="2 5" id="KW-0812">Transmembrane</keyword>
<dbReference type="EMBL" id="AXCW01000010">
    <property type="protein sequence ID" value="EYR64958.1"/>
    <property type="molecule type" value="Genomic_DNA"/>
</dbReference>
<feature type="transmembrane region" description="Helical" evidence="5">
    <location>
        <begin position="97"/>
        <end position="123"/>
    </location>
</feature>
<dbReference type="OrthoDB" id="3772964at2"/>
<gene>
    <name evidence="7" type="ORF">N866_00640</name>
</gene>
<dbReference type="PANTHER" id="PTHR43229:SF2">
    <property type="entry name" value="NODULATION PROTEIN J"/>
    <property type="match status" value="1"/>
</dbReference>
<evidence type="ECO:0000259" key="6">
    <source>
        <dbReference type="Pfam" id="PF01061"/>
    </source>
</evidence>
<dbReference type="GO" id="GO:0140359">
    <property type="term" value="F:ABC-type transporter activity"/>
    <property type="evidence" value="ECO:0007669"/>
    <property type="project" value="InterPro"/>
</dbReference>
<dbReference type="RefSeq" id="WP_034221886.1">
    <property type="nucleotide sequence ID" value="NZ_AXCW01000010.1"/>
</dbReference>
<evidence type="ECO:0000313" key="8">
    <source>
        <dbReference type="Proteomes" id="UP000019753"/>
    </source>
</evidence>
<keyword evidence="3 5" id="KW-1133">Transmembrane helix</keyword>